<dbReference type="Gene3D" id="3.40.30.10">
    <property type="entry name" value="Glutaredoxin"/>
    <property type="match status" value="1"/>
</dbReference>
<dbReference type="InterPro" id="IPR036249">
    <property type="entry name" value="Thioredoxin-like_sf"/>
</dbReference>
<comment type="caution">
    <text evidence="2">The sequence shown here is derived from an EMBL/GenBank/DDBJ whole genome shotgun (WGS) entry which is preliminary data.</text>
</comment>
<feature type="compositionally biased region" description="Basic residues" evidence="1">
    <location>
        <begin position="122"/>
        <end position="139"/>
    </location>
</feature>
<gene>
    <name evidence="2" type="ORF">Tsubulata_044524</name>
</gene>
<accession>A0A9Q0FK31</accession>
<feature type="compositionally biased region" description="Low complexity" evidence="1">
    <location>
        <begin position="147"/>
        <end position="159"/>
    </location>
</feature>
<feature type="compositionally biased region" description="Polar residues" evidence="1">
    <location>
        <begin position="7"/>
        <end position="20"/>
    </location>
</feature>
<reference evidence="2" key="1">
    <citation type="submission" date="2022-02" db="EMBL/GenBank/DDBJ databases">
        <authorList>
            <person name="Henning P.M."/>
            <person name="McCubbin A.G."/>
            <person name="Shore J.S."/>
        </authorList>
    </citation>
    <scope>NUCLEOTIDE SEQUENCE</scope>
    <source>
        <strain evidence="2">F60SS</strain>
        <tissue evidence="2">Leaves</tissue>
    </source>
</reference>
<evidence type="ECO:0000313" key="3">
    <source>
        <dbReference type="Proteomes" id="UP001141552"/>
    </source>
</evidence>
<dbReference type="EMBL" id="JAKUCV010005047">
    <property type="protein sequence ID" value="KAJ4832901.1"/>
    <property type="molecule type" value="Genomic_DNA"/>
</dbReference>
<dbReference type="OrthoDB" id="913780at2759"/>
<feature type="region of interest" description="Disordered" evidence="1">
    <location>
        <begin position="1"/>
        <end position="50"/>
    </location>
</feature>
<proteinExistence type="predicted"/>
<sequence>MEVSGGVSAQFQPCSISSSRKPWRPLQQQLHRRHGRVKVKAKEKPSFSDQSHFQYYSSTTTTSASVPSTKKALKLLKSLSNAHFPLLSPNNNNINNSISDAARVLMNNLEQQRAEEKELKKQEKKKMKKAEKAKMKGSSRMKTMQQDCDSSSSSSSSSESDCDDQLLDMSCLRRNQATTVAAAVAQTLLPPDQLQQLTPIPFPPRLQEQNPSLPVPVAASGSGITSLTAAPAGKRIEVCMGGKCKKFGGEALLQEFNKVVGGAEAGAGVAVVGCKCMGKCRDGPNVRLCNNSLANAGLHGDPASTPLPPKSNPLCIGVALEDVGAIVSNFFAQDATHSGLTSPAP</sequence>
<keyword evidence="3" id="KW-1185">Reference proteome</keyword>
<dbReference type="Proteomes" id="UP001141552">
    <property type="component" value="Unassembled WGS sequence"/>
</dbReference>
<dbReference type="CDD" id="cd02980">
    <property type="entry name" value="TRX_Fd_family"/>
    <property type="match status" value="1"/>
</dbReference>
<evidence type="ECO:0000256" key="1">
    <source>
        <dbReference type="SAM" id="MobiDB-lite"/>
    </source>
</evidence>
<feature type="region of interest" description="Disordered" evidence="1">
    <location>
        <begin position="113"/>
        <end position="161"/>
    </location>
</feature>
<feature type="compositionally biased region" description="Basic residues" evidence="1">
    <location>
        <begin position="30"/>
        <end position="39"/>
    </location>
</feature>
<organism evidence="2 3">
    <name type="scientific">Turnera subulata</name>
    <dbReference type="NCBI Taxonomy" id="218843"/>
    <lineage>
        <taxon>Eukaryota</taxon>
        <taxon>Viridiplantae</taxon>
        <taxon>Streptophyta</taxon>
        <taxon>Embryophyta</taxon>
        <taxon>Tracheophyta</taxon>
        <taxon>Spermatophyta</taxon>
        <taxon>Magnoliopsida</taxon>
        <taxon>eudicotyledons</taxon>
        <taxon>Gunneridae</taxon>
        <taxon>Pentapetalae</taxon>
        <taxon>rosids</taxon>
        <taxon>fabids</taxon>
        <taxon>Malpighiales</taxon>
        <taxon>Passifloraceae</taxon>
        <taxon>Turnera</taxon>
    </lineage>
</organism>
<evidence type="ECO:0000313" key="2">
    <source>
        <dbReference type="EMBL" id="KAJ4832901.1"/>
    </source>
</evidence>
<reference evidence="2" key="2">
    <citation type="journal article" date="2023" name="Plants (Basel)">
        <title>Annotation of the Turnera subulata (Passifloraceae) Draft Genome Reveals the S-Locus Evolved after the Divergence of Turneroideae from Passifloroideae in a Stepwise Manner.</title>
        <authorList>
            <person name="Henning P.M."/>
            <person name="Roalson E.H."/>
            <person name="Mir W."/>
            <person name="McCubbin A.G."/>
            <person name="Shore J.S."/>
        </authorList>
    </citation>
    <scope>NUCLEOTIDE SEQUENCE</scope>
    <source>
        <strain evidence="2">F60SS</strain>
    </source>
</reference>
<protein>
    <submittedName>
        <fullName evidence="2">Uncharacterized protein</fullName>
    </submittedName>
</protein>
<name>A0A9Q0FK31_9ROSI</name>
<dbReference type="SUPFAM" id="SSF52833">
    <property type="entry name" value="Thioredoxin-like"/>
    <property type="match status" value="1"/>
</dbReference>
<dbReference type="AlphaFoldDB" id="A0A9Q0FK31"/>